<comment type="caution">
    <text evidence="2">The sequence shown here is derived from an EMBL/GenBank/DDBJ whole genome shotgun (WGS) entry which is preliminary data.</text>
</comment>
<keyword evidence="1" id="KW-0732">Signal</keyword>
<protein>
    <submittedName>
        <fullName evidence="2">Uncharacterized protein</fullName>
    </submittedName>
</protein>
<feature type="chain" id="PRO_5042844625" evidence="1">
    <location>
        <begin position="21"/>
        <end position="107"/>
    </location>
</feature>
<evidence type="ECO:0000256" key="1">
    <source>
        <dbReference type="SAM" id="SignalP"/>
    </source>
</evidence>
<sequence>MNTKILLVLVMFLASVLLSAEVSPKYQDEKFDKTDDIIDTSEVDGVEYGPLGGHHGGYGSWRSGAPLQRGLRCRRGCCQWIHGRCIRCCFRHGHEHGDAETDVKPYN</sequence>
<name>A0AAN9K1Y3_CANGL</name>
<evidence type="ECO:0000313" key="2">
    <source>
        <dbReference type="EMBL" id="KAK7308609.1"/>
    </source>
</evidence>
<gene>
    <name evidence="2" type="ORF">VNO77_42228</name>
</gene>
<organism evidence="2 3">
    <name type="scientific">Canavalia gladiata</name>
    <name type="common">Sword bean</name>
    <name type="synonym">Dolichos gladiatus</name>
    <dbReference type="NCBI Taxonomy" id="3824"/>
    <lineage>
        <taxon>Eukaryota</taxon>
        <taxon>Viridiplantae</taxon>
        <taxon>Streptophyta</taxon>
        <taxon>Embryophyta</taxon>
        <taxon>Tracheophyta</taxon>
        <taxon>Spermatophyta</taxon>
        <taxon>Magnoliopsida</taxon>
        <taxon>eudicotyledons</taxon>
        <taxon>Gunneridae</taxon>
        <taxon>Pentapetalae</taxon>
        <taxon>rosids</taxon>
        <taxon>fabids</taxon>
        <taxon>Fabales</taxon>
        <taxon>Fabaceae</taxon>
        <taxon>Papilionoideae</taxon>
        <taxon>50 kb inversion clade</taxon>
        <taxon>NPAAA clade</taxon>
        <taxon>indigoferoid/millettioid clade</taxon>
        <taxon>Phaseoleae</taxon>
        <taxon>Canavalia</taxon>
    </lineage>
</organism>
<evidence type="ECO:0000313" key="3">
    <source>
        <dbReference type="Proteomes" id="UP001367508"/>
    </source>
</evidence>
<accession>A0AAN9K1Y3</accession>
<proteinExistence type="predicted"/>
<feature type="signal peptide" evidence="1">
    <location>
        <begin position="1"/>
        <end position="20"/>
    </location>
</feature>
<dbReference type="Proteomes" id="UP001367508">
    <property type="component" value="Unassembled WGS sequence"/>
</dbReference>
<keyword evidence="3" id="KW-1185">Reference proteome</keyword>
<dbReference type="EMBL" id="JAYMYQ010000010">
    <property type="protein sequence ID" value="KAK7308609.1"/>
    <property type="molecule type" value="Genomic_DNA"/>
</dbReference>
<dbReference type="AlphaFoldDB" id="A0AAN9K1Y3"/>
<reference evidence="2 3" key="1">
    <citation type="submission" date="2024-01" db="EMBL/GenBank/DDBJ databases">
        <title>The genomes of 5 underutilized Papilionoideae crops provide insights into root nodulation and disease resistanc.</title>
        <authorList>
            <person name="Jiang F."/>
        </authorList>
    </citation>
    <scope>NUCLEOTIDE SEQUENCE [LARGE SCALE GENOMIC DNA]</scope>
    <source>
        <strain evidence="2">LVBAO_FW01</strain>
        <tissue evidence="2">Leaves</tissue>
    </source>
</reference>